<dbReference type="RefSeq" id="XP_021874224.1">
    <property type="nucleotide sequence ID" value="XM_022019221.1"/>
</dbReference>
<evidence type="ECO:0000256" key="1">
    <source>
        <dbReference type="SAM" id="Coils"/>
    </source>
</evidence>
<accession>A0A1Y1UTM6</accession>
<feature type="compositionally biased region" description="Basic and acidic residues" evidence="2">
    <location>
        <begin position="255"/>
        <end position="284"/>
    </location>
</feature>
<gene>
    <name evidence="3" type="ORF">BD324DRAFT_7008</name>
</gene>
<feature type="coiled-coil region" evidence="1">
    <location>
        <begin position="64"/>
        <end position="214"/>
    </location>
</feature>
<evidence type="ECO:0000313" key="4">
    <source>
        <dbReference type="Proteomes" id="UP000193218"/>
    </source>
</evidence>
<proteinExistence type="predicted"/>
<sequence length="284" mass="32559">MATDDPESLGSTMSKQIDDFQSRTLTSDLSRLKDSCAEKKIERSRLISECAQKSAERDSIASHIAALKNERDILRSEVESTGREREVPYQGGESLSSSVNEIGKFKRKILALELHLEQVEKQKGQIVKDEREVARGLRERIGQLEASVRVERARVEQVECAKKELDRQRKDQEEHLDSLIRSKSREIEELQSVLREANQKVAKVISERDDLLVKMSEVEAAKRAESVTPRKALQPRPANSIILSRPQSPITPTKQQRDKHQLGHLNEQHVALRSESTKRWKWRE</sequence>
<keyword evidence="4" id="KW-1185">Reference proteome</keyword>
<dbReference type="AlphaFoldDB" id="A0A1Y1UTM6"/>
<comment type="caution">
    <text evidence="3">The sequence shown here is derived from an EMBL/GenBank/DDBJ whole genome shotgun (WGS) entry which is preliminary data.</text>
</comment>
<dbReference type="GeneID" id="33561030"/>
<feature type="compositionally biased region" description="Polar residues" evidence="2">
    <location>
        <begin position="241"/>
        <end position="254"/>
    </location>
</feature>
<name>A0A1Y1UTM6_9TREE</name>
<reference evidence="3 4" key="1">
    <citation type="submission" date="2017-03" db="EMBL/GenBank/DDBJ databases">
        <title>Widespread Adenine N6-methylation of Active Genes in Fungi.</title>
        <authorList>
            <consortium name="DOE Joint Genome Institute"/>
            <person name="Mondo S.J."/>
            <person name="Dannebaum R.O."/>
            <person name="Kuo R.C."/>
            <person name="Louie K.B."/>
            <person name="Bewick A.J."/>
            <person name="Labutti K."/>
            <person name="Haridas S."/>
            <person name="Kuo A."/>
            <person name="Salamov A."/>
            <person name="Ahrendt S.R."/>
            <person name="Lau R."/>
            <person name="Bowen B.P."/>
            <person name="Lipzen A."/>
            <person name="Sullivan W."/>
            <person name="Andreopoulos W.B."/>
            <person name="Clum A."/>
            <person name="Lindquist E."/>
            <person name="Daum C."/>
            <person name="Northen T.R."/>
            <person name="Ramamoorthy G."/>
            <person name="Schmitz R.J."/>
            <person name="Gryganskyi A."/>
            <person name="Culley D."/>
            <person name="Magnuson J."/>
            <person name="James T.Y."/>
            <person name="O'Malley M.A."/>
            <person name="Stajich J.E."/>
            <person name="Spatafora J.W."/>
            <person name="Visel A."/>
            <person name="Grigoriev I.V."/>
        </authorList>
    </citation>
    <scope>NUCLEOTIDE SEQUENCE [LARGE SCALE GENOMIC DNA]</scope>
    <source>
        <strain evidence="3 4">NRRL Y-17943</strain>
    </source>
</reference>
<organism evidence="3 4">
    <name type="scientific">Kockovaella imperatae</name>
    <dbReference type="NCBI Taxonomy" id="4999"/>
    <lineage>
        <taxon>Eukaryota</taxon>
        <taxon>Fungi</taxon>
        <taxon>Dikarya</taxon>
        <taxon>Basidiomycota</taxon>
        <taxon>Agaricomycotina</taxon>
        <taxon>Tremellomycetes</taxon>
        <taxon>Tremellales</taxon>
        <taxon>Cuniculitremaceae</taxon>
        <taxon>Kockovaella</taxon>
    </lineage>
</organism>
<dbReference type="EMBL" id="NBSH01000001">
    <property type="protein sequence ID" value="ORX40545.1"/>
    <property type="molecule type" value="Genomic_DNA"/>
</dbReference>
<dbReference type="InParanoid" id="A0A1Y1UTM6"/>
<evidence type="ECO:0000313" key="3">
    <source>
        <dbReference type="EMBL" id="ORX40545.1"/>
    </source>
</evidence>
<feature type="region of interest" description="Disordered" evidence="2">
    <location>
        <begin position="221"/>
        <end position="284"/>
    </location>
</feature>
<dbReference type="Proteomes" id="UP000193218">
    <property type="component" value="Unassembled WGS sequence"/>
</dbReference>
<evidence type="ECO:0000256" key="2">
    <source>
        <dbReference type="SAM" id="MobiDB-lite"/>
    </source>
</evidence>
<keyword evidence="1" id="KW-0175">Coiled coil</keyword>
<protein>
    <submittedName>
        <fullName evidence="3">Uncharacterized protein</fullName>
    </submittedName>
</protein>